<keyword evidence="5" id="KW-0479">Metal-binding</keyword>
<evidence type="ECO:0000256" key="5">
    <source>
        <dbReference type="ARBA" id="ARBA00022723"/>
    </source>
</evidence>
<comment type="cofactor">
    <cofactor evidence="2">
        <name>Mg(2+)</name>
        <dbReference type="ChEBI" id="CHEBI:18420"/>
    </cofactor>
</comment>
<dbReference type="GO" id="GO:0006020">
    <property type="term" value="P:inositol metabolic process"/>
    <property type="evidence" value="ECO:0007669"/>
    <property type="project" value="TreeGrafter"/>
</dbReference>
<dbReference type="GO" id="GO:0008934">
    <property type="term" value="F:inositol monophosphate 1-phosphatase activity"/>
    <property type="evidence" value="ECO:0007669"/>
    <property type="project" value="InterPro"/>
</dbReference>
<dbReference type="SUPFAM" id="SSF56655">
    <property type="entry name" value="Carbohydrate phosphatase"/>
    <property type="match status" value="1"/>
</dbReference>
<gene>
    <name evidence="8" type="primary">suhB</name>
    <name evidence="8" type="ORF">CARN1_0664</name>
</gene>
<evidence type="ECO:0000256" key="1">
    <source>
        <dbReference type="ARBA" id="ARBA00001033"/>
    </source>
</evidence>
<organism evidence="8">
    <name type="scientific">mine drainage metagenome</name>
    <dbReference type="NCBI Taxonomy" id="410659"/>
    <lineage>
        <taxon>unclassified sequences</taxon>
        <taxon>metagenomes</taxon>
        <taxon>ecological metagenomes</taxon>
    </lineage>
</organism>
<comment type="similarity">
    <text evidence="3">Belongs to the inositol monophosphatase superfamily.</text>
</comment>
<dbReference type="PRINTS" id="PR01959">
    <property type="entry name" value="SBIMPHPHTASE"/>
</dbReference>
<dbReference type="AlphaFoldDB" id="E6PI94"/>
<dbReference type="InterPro" id="IPR020550">
    <property type="entry name" value="Inositol_monophosphatase_CS"/>
</dbReference>
<dbReference type="InterPro" id="IPR020583">
    <property type="entry name" value="Inositol_monoP_metal-BS"/>
</dbReference>
<accession>E6PI94</accession>
<protein>
    <recommendedName>
        <fullName evidence="4">inositol-phosphate phosphatase</fullName>
        <ecNumber evidence="4">3.1.3.25</ecNumber>
    </recommendedName>
</protein>
<keyword evidence="7" id="KW-0460">Magnesium</keyword>
<comment type="caution">
    <text evidence="8">The sequence shown here is derived from an EMBL/GenBank/DDBJ whole genome shotgun (WGS) entry which is preliminary data.</text>
</comment>
<name>E6PI94_9ZZZZ</name>
<dbReference type="GO" id="GO:0046872">
    <property type="term" value="F:metal ion binding"/>
    <property type="evidence" value="ECO:0007669"/>
    <property type="project" value="UniProtKB-KW"/>
</dbReference>
<dbReference type="InterPro" id="IPR022337">
    <property type="entry name" value="Inositol_monophosphatase_SuhB"/>
</dbReference>
<dbReference type="Gene3D" id="3.40.190.80">
    <property type="match status" value="1"/>
</dbReference>
<dbReference type="PANTHER" id="PTHR20854">
    <property type="entry name" value="INOSITOL MONOPHOSPHATASE"/>
    <property type="match status" value="1"/>
</dbReference>
<dbReference type="EC" id="3.1.3.25" evidence="4"/>
<evidence type="ECO:0000256" key="4">
    <source>
        <dbReference type="ARBA" id="ARBA00013106"/>
    </source>
</evidence>
<dbReference type="InterPro" id="IPR033942">
    <property type="entry name" value="IMPase"/>
</dbReference>
<evidence type="ECO:0000256" key="2">
    <source>
        <dbReference type="ARBA" id="ARBA00001946"/>
    </source>
</evidence>
<dbReference type="Pfam" id="PF00459">
    <property type="entry name" value="Inositol_P"/>
    <property type="match status" value="1"/>
</dbReference>
<evidence type="ECO:0000256" key="6">
    <source>
        <dbReference type="ARBA" id="ARBA00022801"/>
    </source>
</evidence>
<dbReference type="EMBL" id="CABL01000019">
    <property type="protein sequence ID" value="CBH76184.1"/>
    <property type="molecule type" value="Genomic_DNA"/>
</dbReference>
<sequence>MLLARADLPREIAEKARRADIVTDADRASEALIIARLLAATPRAAILAEESGARSGESEERWVIDPLDGTTNYAHGYPFYCVSIAYERAGVVEVGVVHAPAMGETFLAVRGAGALRNGAAISVSPIGRIGDALLCTGFHPADYSTNARCFAAASESAQAVRRDGSAALDLAYTAMGRFDGFWEFGLAPWDVAAGALLVTEAGGSVSRVDGGAHRLDGRSILADNGRLHQELGALLRKAGA</sequence>
<reference evidence="8" key="1">
    <citation type="submission" date="2009-10" db="EMBL/GenBank/DDBJ databases">
        <title>Diversity of trophic interactions inside an arsenic-rich microbial ecosystem.</title>
        <authorList>
            <person name="Bertin P.N."/>
            <person name="Heinrich-Salmeron A."/>
            <person name="Pelletier E."/>
            <person name="Goulhen-Chollet F."/>
            <person name="Arsene-Ploetze F."/>
            <person name="Gallien S."/>
            <person name="Calteau A."/>
            <person name="Vallenet D."/>
            <person name="Casiot C."/>
            <person name="Chane-Woon-Ming B."/>
            <person name="Giloteaux L."/>
            <person name="Barakat M."/>
            <person name="Bonnefoy V."/>
            <person name="Bruneel O."/>
            <person name="Chandler M."/>
            <person name="Cleiss J."/>
            <person name="Duran R."/>
            <person name="Elbaz-Poulichet F."/>
            <person name="Fonknechten N."/>
            <person name="Lauga B."/>
            <person name="Mornico D."/>
            <person name="Ortet P."/>
            <person name="Schaeffer C."/>
            <person name="Siguier P."/>
            <person name="Alexander Thil Smith A."/>
            <person name="Van Dorsselaer A."/>
            <person name="Weissenbach J."/>
            <person name="Medigue C."/>
            <person name="Le Paslier D."/>
        </authorList>
    </citation>
    <scope>NUCLEOTIDE SEQUENCE</scope>
</reference>
<comment type="catalytic activity">
    <reaction evidence="1">
        <text>a myo-inositol phosphate + H2O = myo-inositol + phosphate</text>
        <dbReference type="Rhea" id="RHEA:24056"/>
        <dbReference type="ChEBI" id="CHEBI:15377"/>
        <dbReference type="ChEBI" id="CHEBI:17268"/>
        <dbReference type="ChEBI" id="CHEBI:43474"/>
        <dbReference type="ChEBI" id="CHEBI:84139"/>
        <dbReference type="EC" id="3.1.3.25"/>
    </reaction>
</comment>
<keyword evidence="6 8" id="KW-0378">Hydrolase</keyword>
<dbReference type="GO" id="GO:0007165">
    <property type="term" value="P:signal transduction"/>
    <property type="evidence" value="ECO:0007669"/>
    <property type="project" value="TreeGrafter"/>
</dbReference>
<dbReference type="InterPro" id="IPR000760">
    <property type="entry name" value="Inositol_monophosphatase-like"/>
</dbReference>
<dbReference type="FunFam" id="3.30.540.10:FF:000003">
    <property type="entry name" value="Inositol-1-monophosphatase"/>
    <property type="match status" value="1"/>
</dbReference>
<evidence type="ECO:0000256" key="3">
    <source>
        <dbReference type="ARBA" id="ARBA00009759"/>
    </source>
</evidence>
<dbReference type="PANTHER" id="PTHR20854:SF4">
    <property type="entry name" value="INOSITOL-1-MONOPHOSPHATASE-RELATED"/>
    <property type="match status" value="1"/>
</dbReference>
<dbReference type="PRINTS" id="PR00377">
    <property type="entry name" value="IMPHPHTASES"/>
</dbReference>
<evidence type="ECO:0000256" key="7">
    <source>
        <dbReference type="ARBA" id="ARBA00022842"/>
    </source>
</evidence>
<dbReference type="PROSITE" id="PS00630">
    <property type="entry name" value="IMP_2"/>
    <property type="match status" value="1"/>
</dbReference>
<evidence type="ECO:0000313" key="8">
    <source>
        <dbReference type="EMBL" id="CBH76184.1"/>
    </source>
</evidence>
<dbReference type="CDD" id="cd01639">
    <property type="entry name" value="IMPase"/>
    <property type="match status" value="1"/>
</dbReference>
<dbReference type="Gene3D" id="3.30.540.10">
    <property type="entry name" value="Fructose-1,6-Bisphosphatase, subunit A, domain 1"/>
    <property type="match status" value="1"/>
</dbReference>
<dbReference type="GO" id="GO:0046854">
    <property type="term" value="P:phosphatidylinositol phosphate biosynthetic process"/>
    <property type="evidence" value="ECO:0007669"/>
    <property type="project" value="InterPro"/>
</dbReference>
<proteinExistence type="inferred from homology"/>
<dbReference type="PROSITE" id="PS00629">
    <property type="entry name" value="IMP_1"/>
    <property type="match status" value="1"/>
</dbReference>